<feature type="domain" description="DUF2241" evidence="1">
    <location>
        <begin position="9"/>
        <end position="59"/>
    </location>
</feature>
<protein>
    <submittedName>
        <fullName evidence="3">ACT domain-containing protein</fullName>
    </submittedName>
</protein>
<dbReference type="AlphaFoldDB" id="A0AAU8AD57"/>
<name>A0AAU8AD57_9RHOB</name>
<evidence type="ECO:0000313" key="3">
    <source>
        <dbReference type="EMBL" id="XCC92850.1"/>
    </source>
</evidence>
<dbReference type="EMBL" id="CP123384">
    <property type="protein sequence ID" value="XCC92850.1"/>
    <property type="molecule type" value="Genomic_DNA"/>
</dbReference>
<dbReference type="InterPro" id="IPR045865">
    <property type="entry name" value="ACT-like_dom_sf"/>
</dbReference>
<reference evidence="3" key="1">
    <citation type="submission" date="2023-02" db="EMBL/GenBank/DDBJ databases">
        <title>Description and genomic characterization of Salipiger bruguierae sp. nov., isolated from the sediment of mangrove plant Bruguiera sexangula.</title>
        <authorList>
            <person name="Long M."/>
        </authorList>
    </citation>
    <scope>NUCLEOTIDE SEQUENCE</scope>
    <source>
        <strain evidence="3">H15</strain>
    </source>
</reference>
<organism evidence="3">
    <name type="scientific">Alloyangia sp. H15</name>
    <dbReference type="NCBI Taxonomy" id="3029062"/>
    <lineage>
        <taxon>Bacteria</taxon>
        <taxon>Pseudomonadati</taxon>
        <taxon>Pseudomonadota</taxon>
        <taxon>Alphaproteobacteria</taxon>
        <taxon>Rhodobacterales</taxon>
        <taxon>Roseobacteraceae</taxon>
        <taxon>Alloyangia</taxon>
    </lineage>
</organism>
<evidence type="ECO:0000259" key="1">
    <source>
        <dbReference type="Pfam" id="PF10000"/>
    </source>
</evidence>
<proteinExistence type="predicted"/>
<dbReference type="InterPro" id="IPR018717">
    <property type="entry name" value="DUF2241"/>
</dbReference>
<gene>
    <name evidence="3" type="ORF">PVT71_10220</name>
</gene>
<sequence length="144" mass="15198">MPKVVASASEMIAGMSPEKRPGRFAYFSTEDPALGEALIRDALCLFREREGLSLILPLEIVERVLADRPAQAVPQIVPMCCITLNVYSSLEGVGLTAAVSGALAAQGIPCNMVAACHHDHVFVPEEHCDAALRVLAGLQEGSGA</sequence>
<dbReference type="PANTHER" id="PTHR39199">
    <property type="entry name" value="BLR5128 PROTEIN"/>
    <property type="match status" value="1"/>
</dbReference>
<dbReference type="Pfam" id="PF13840">
    <property type="entry name" value="ACT_7"/>
    <property type="match status" value="1"/>
</dbReference>
<accession>A0AAU8AD57</accession>
<dbReference type="PANTHER" id="PTHR39199:SF1">
    <property type="entry name" value="BLR5128 PROTEIN"/>
    <property type="match status" value="1"/>
</dbReference>
<dbReference type="Pfam" id="PF10000">
    <property type="entry name" value="ACT_3"/>
    <property type="match status" value="1"/>
</dbReference>
<evidence type="ECO:0000259" key="2">
    <source>
        <dbReference type="Pfam" id="PF13840"/>
    </source>
</evidence>
<dbReference type="SUPFAM" id="SSF55021">
    <property type="entry name" value="ACT-like"/>
    <property type="match status" value="2"/>
</dbReference>
<dbReference type="Gene3D" id="3.30.2130.10">
    <property type="entry name" value="VC0802-like"/>
    <property type="match status" value="1"/>
</dbReference>
<dbReference type="InterPro" id="IPR027795">
    <property type="entry name" value="CASTOR_ACT_dom"/>
</dbReference>
<feature type="domain" description="CASTOR ACT" evidence="2">
    <location>
        <begin position="80"/>
        <end position="135"/>
    </location>
</feature>
<dbReference type="RefSeq" id="WP_353471678.1">
    <property type="nucleotide sequence ID" value="NZ_CP123384.1"/>
</dbReference>